<accession>A0A9D4H9V5</accession>
<feature type="region of interest" description="Disordered" evidence="1">
    <location>
        <begin position="1"/>
        <end position="60"/>
    </location>
</feature>
<protein>
    <submittedName>
        <fullName evidence="2">Uncharacterized protein</fullName>
    </submittedName>
</protein>
<gene>
    <name evidence="2" type="ORF">DPMN_104163</name>
</gene>
<sequence>MRAAVDPAPVKEQRSRWRRRNAAETAAVPEPASAPVSGPQPEAVPAAAPPAKRKRTDDNAENDEVVDFCDICRTADVVTTWPEAAPAAAPPAKRKRTDDNAENDEVVDFCDICRTADVVTTWAGNDIIIHHSGKWQRFRGLGPFANTAATPMPAYLWNQRG</sequence>
<comment type="caution">
    <text evidence="2">The sequence shown here is derived from an EMBL/GenBank/DDBJ whole genome shotgun (WGS) entry which is preliminary data.</text>
</comment>
<name>A0A9D4H9V5_DREPO</name>
<dbReference type="AlphaFoldDB" id="A0A9D4H9V5"/>
<dbReference type="EMBL" id="JAIWYP010000004">
    <property type="protein sequence ID" value="KAH3830907.1"/>
    <property type="molecule type" value="Genomic_DNA"/>
</dbReference>
<reference evidence="2" key="1">
    <citation type="journal article" date="2019" name="bioRxiv">
        <title>The Genome of the Zebra Mussel, Dreissena polymorpha: A Resource for Invasive Species Research.</title>
        <authorList>
            <person name="McCartney M.A."/>
            <person name="Auch B."/>
            <person name="Kono T."/>
            <person name="Mallez S."/>
            <person name="Zhang Y."/>
            <person name="Obille A."/>
            <person name="Becker A."/>
            <person name="Abrahante J.E."/>
            <person name="Garbe J."/>
            <person name="Badalamenti J.P."/>
            <person name="Herman A."/>
            <person name="Mangelson H."/>
            <person name="Liachko I."/>
            <person name="Sullivan S."/>
            <person name="Sone E.D."/>
            <person name="Koren S."/>
            <person name="Silverstein K.A.T."/>
            <person name="Beckman K.B."/>
            <person name="Gohl D.M."/>
        </authorList>
    </citation>
    <scope>NUCLEOTIDE SEQUENCE</scope>
    <source>
        <strain evidence="2">Duluth1</strain>
        <tissue evidence="2">Whole animal</tissue>
    </source>
</reference>
<keyword evidence="3" id="KW-1185">Reference proteome</keyword>
<evidence type="ECO:0000313" key="3">
    <source>
        <dbReference type="Proteomes" id="UP000828390"/>
    </source>
</evidence>
<evidence type="ECO:0000256" key="1">
    <source>
        <dbReference type="SAM" id="MobiDB-lite"/>
    </source>
</evidence>
<reference evidence="2" key="2">
    <citation type="submission" date="2020-11" db="EMBL/GenBank/DDBJ databases">
        <authorList>
            <person name="McCartney M.A."/>
            <person name="Auch B."/>
            <person name="Kono T."/>
            <person name="Mallez S."/>
            <person name="Becker A."/>
            <person name="Gohl D.M."/>
            <person name="Silverstein K.A.T."/>
            <person name="Koren S."/>
            <person name="Bechman K.B."/>
            <person name="Herman A."/>
            <person name="Abrahante J.E."/>
            <person name="Garbe J."/>
        </authorList>
    </citation>
    <scope>NUCLEOTIDE SEQUENCE</scope>
    <source>
        <strain evidence="2">Duluth1</strain>
        <tissue evidence="2">Whole animal</tissue>
    </source>
</reference>
<organism evidence="2 3">
    <name type="scientific">Dreissena polymorpha</name>
    <name type="common">Zebra mussel</name>
    <name type="synonym">Mytilus polymorpha</name>
    <dbReference type="NCBI Taxonomy" id="45954"/>
    <lineage>
        <taxon>Eukaryota</taxon>
        <taxon>Metazoa</taxon>
        <taxon>Spiralia</taxon>
        <taxon>Lophotrochozoa</taxon>
        <taxon>Mollusca</taxon>
        <taxon>Bivalvia</taxon>
        <taxon>Autobranchia</taxon>
        <taxon>Heteroconchia</taxon>
        <taxon>Euheterodonta</taxon>
        <taxon>Imparidentia</taxon>
        <taxon>Neoheterodontei</taxon>
        <taxon>Myida</taxon>
        <taxon>Dreissenoidea</taxon>
        <taxon>Dreissenidae</taxon>
        <taxon>Dreissena</taxon>
    </lineage>
</organism>
<proteinExistence type="predicted"/>
<dbReference type="Proteomes" id="UP000828390">
    <property type="component" value="Unassembled WGS sequence"/>
</dbReference>
<feature type="compositionally biased region" description="Low complexity" evidence="1">
    <location>
        <begin position="23"/>
        <end position="50"/>
    </location>
</feature>
<evidence type="ECO:0000313" key="2">
    <source>
        <dbReference type="EMBL" id="KAH3830907.1"/>
    </source>
</evidence>